<dbReference type="SMART" id="SM00986">
    <property type="entry name" value="UDG"/>
    <property type="match status" value="1"/>
</dbReference>
<name>A0A158T004_HAEIF</name>
<dbReference type="SUPFAM" id="SSF52141">
    <property type="entry name" value="Uracil-DNA glycosylase-like"/>
    <property type="match status" value="1"/>
</dbReference>
<dbReference type="PATRIC" id="fig|727.582.peg.1915"/>
<dbReference type="InterPro" id="IPR036895">
    <property type="entry name" value="Uracil-DNA_glycosylase-like_sf"/>
</dbReference>
<comment type="caution">
    <text evidence="2">The sequence shown here is derived from an EMBL/GenBank/DDBJ whole genome shotgun (WGS) entry which is preliminary data.</text>
</comment>
<gene>
    <name evidence="2" type="ORF">NTHI1209_02103</name>
</gene>
<evidence type="ECO:0000313" key="2">
    <source>
        <dbReference type="EMBL" id="KIS36448.1"/>
    </source>
</evidence>
<reference evidence="2 3" key="1">
    <citation type="submission" date="2014-05" db="EMBL/GenBank/DDBJ databases">
        <title>Methylome analysis of the phasevarions of Haemophilus influenzae.</title>
        <authorList>
            <person name="Atack J.M."/>
            <person name="Fox K.L."/>
            <person name="Power P.M."/>
            <person name="Clark T."/>
            <person name="Jurcisek J."/>
            <person name="Korlach J."/>
            <person name="Bakaletz L.O."/>
            <person name="Jennings M.P."/>
        </authorList>
    </citation>
    <scope>NUCLEOTIDE SEQUENCE [LARGE SCALE GENOMIC DNA]</scope>
    <source>
        <strain evidence="2 3">1209</strain>
    </source>
</reference>
<sequence>MIFHIFQIDFIYSFLISFIMLKNLDEITSSIVADPQNKDFTERGIFPLFSAPKTARINIVGQAPGLKAEQSRLYWNDKSGERLREWLGVDYDYFYNSGMFSVLPMDFYYPGKGKSGDLPPRQGFAERWHPMILGHLPNIQLTILIGQYAQKYYLPENKDNVTNTVKNYRQFLPHFIPLVHPSPRNQLWITKNPWFEEQVIPELQILVKQIINKD</sequence>
<dbReference type="PANTHER" id="PTHR42160:SF1">
    <property type="entry name" value="URACIL-DNA GLYCOSYLASE SUPERFAMILY PROTEIN"/>
    <property type="match status" value="1"/>
</dbReference>
<proteinExistence type="predicted"/>
<dbReference type="AlphaFoldDB" id="A0A158T004"/>
<feature type="domain" description="Uracil-DNA glycosylase-like" evidence="1">
    <location>
        <begin position="48"/>
        <end position="204"/>
    </location>
</feature>
<evidence type="ECO:0000313" key="3">
    <source>
        <dbReference type="Proteomes" id="UP000050700"/>
    </source>
</evidence>
<dbReference type="SMART" id="SM00987">
    <property type="entry name" value="UreE_C"/>
    <property type="match status" value="1"/>
</dbReference>
<dbReference type="Proteomes" id="UP000050700">
    <property type="component" value="Unassembled WGS sequence"/>
</dbReference>
<dbReference type="Pfam" id="PF03167">
    <property type="entry name" value="UDG"/>
    <property type="match status" value="1"/>
</dbReference>
<accession>A0A158T004</accession>
<dbReference type="Gene3D" id="3.40.470.10">
    <property type="entry name" value="Uracil-DNA glycosylase-like domain"/>
    <property type="match status" value="1"/>
</dbReference>
<dbReference type="PANTHER" id="PTHR42160">
    <property type="entry name" value="URACIL-DNA GLYCOSYLASE SUPERFAMILY PROTEIN"/>
    <property type="match status" value="1"/>
</dbReference>
<protein>
    <submittedName>
        <fullName evidence="2">Uracil DNA glycosylase superfamily protein</fullName>
    </submittedName>
</protein>
<dbReference type="EMBL" id="JMQP01000002">
    <property type="protein sequence ID" value="KIS36448.1"/>
    <property type="molecule type" value="Genomic_DNA"/>
</dbReference>
<evidence type="ECO:0000259" key="1">
    <source>
        <dbReference type="SMART" id="SM00986"/>
    </source>
</evidence>
<organism evidence="2 3">
    <name type="scientific">Haemophilus influenzae</name>
    <dbReference type="NCBI Taxonomy" id="727"/>
    <lineage>
        <taxon>Bacteria</taxon>
        <taxon>Pseudomonadati</taxon>
        <taxon>Pseudomonadota</taxon>
        <taxon>Gammaproteobacteria</taxon>
        <taxon>Pasteurellales</taxon>
        <taxon>Pasteurellaceae</taxon>
        <taxon>Haemophilus</taxon>
    </lineage>
</organism>
<dbReference type="InterPro" id="IPR005122">
    <property type="entry name" value="Uracil-DNA_glycosylase-like"/>
</dbReference>
<dbReference type="CDD" id="cd10033">
    <property type="entry name" value="UDG_like"/>
    <property type="match status" value="1"/>
</dbReference>
<dbReference type="InterPro" id="IPR047124">
    <property type="entry name" value="HI_0220.2"/>
</dbReference>